<evidence type="ECO:0000313" key="1">
    <source>
        <dbReference type="EMBL" id="PZV98699.1"/>
    </source>
</evidence>
<reference evidence="1 2" key="1">
    <citation type="submission" date="2018-06" db="EMBL/GenBank/DDBJ databases">
        <title>Genomic Encyclopedia of Archaeal and Bacterial Type Strains, Phase II (KMG-II): from individual species to whole genera.</title>
        <authorList>
            <person name="Goeker M."/>
        </authorList>
    </citation>
    <scope>NUCLEOTIDE SEQUENCE [LARGE SCALE GENOMIC DNA]</scope>
    <source>
        <strain evidence="1 2">ATCC 51348</strain>
    </source>
</reference>
<gene>
    <name evidence="1" type="ORF">BCF89_1167</name>
</gene>
<comment type="caution">
    <text evidence="1">The sequence shown here is derived from an EMBL/GenBank/DDBJ whole genome shotgun (WGS) entry which is preliminary data.</text>
</comment>
<sequence>MTNAKQISLMDHFRAAEKSTQDIFDITTYSRPNSRLAYLRLGAKIQANTLAFKIPDVKFKNDYAQKLWDKIIRSNKFLEIVQQLESNLYEHGIYALGISKINNQDYKINLAKVEKFKLF</sequence>
<protein>
    <submittedName>
        <fullName evidence="1">Uncharacterized protein</fullName>
    </submittedName>
</protein>
<accession>A0A2W7FWD9</accession>
<dbReference type="EMBL" id="QKUB01000016">
    <property type="protein sequence ID" value="PZV98699.1"/>
    <property type="molecule type" value="Genomic_DNA"/>
</dbReference>
<dbReference type="AlphaFoldDB" id="A0A2W7FWD9"/>
<evidence type="ECO:0000313" key="2">
    <source>
        <dbReference type="Proteomes" id="UP000249646"/>
    </source>
</evidence>
<proteinExistence type="predicted"/>
<keyword evidence="2" id="KW-1185">Reference proteome</keyword>
<feature type="non-terminal residue" evidence="1">
    <location>
        <position position="119"/>
    </location>
</feature>
<name>A0A2W7FWD9_9BACT</name>
<organism evidence="1 2">
    <name type="scientific">Metamycoplasma auris</name>
    <dbReference type="NCBI Taxonomy" id="51363"/>
    <lineage>
        <taxon>Bacteria</taxon>
        <taxon>Bacillati</taxon>
        <taxon>Mycoplasmatota</taxon>
        <taxon>Mycoplasmoidales</taxon>
        <taxon>Metamycoplasmataceae</taxon>
        <taxon>Metamycoplasma</taxon>
    </lineage>
</organism>
<dbReference type="Proteomes" id="UP000249646">
    <property type="component" value="Unassembled WGS sequence"/>
</dbReference>